<reference evidence="1 2" key="1">
    <citation type="submission" date="2018-08" db="EMBL/GenBank/DDBJ databases">
        <title>Genomic Encyclopedia of Archaeal and Bacterial Type Strains, Phase II (KMG-II): from individual species to whole genera.</title>
        <authorList>
            <person name="Goeker M."/>
        </authorList>
    </citation>
    <scope>NUCLEOTIDE SEQUENCE [LARGE SCALE GENOMIC DNA]</scope>
    <source>
        <strain evidence="1 2">ATCC 27112</strain>
    </source>
</reference>
<gene>
    <name evidence="1" type="ORF">EI71_00226</name>
</gene>
<dbReference type="AlphaFoldDB" id="A0A397RX10"/>
<evidence type="ECO:0000313" key="1">
    <source>
        <dbReference type="EMBL" id="RIA78278.1"/>
    </source>
</evidence>
<dbReference type="InParanoid" id="A0A397RX10"/>
<dbReference type="OrthoDB" id="2000676at2"/>
<dbReference type="Proteomes" id="UP000266506">
    <property type="component" value="Unassembled WGS sequence"/>
</dbReference>
<sequence length="160" mass="19174">MRNFDSLGLELAQFQGEIFEKSISRYECSSLVFLRRFKNSSYASYLDSSRFNTLIDVEYAFSEIDKQYGKSAYGNQKYSADALYWLGYIYRYISYTREISTKKAFNLISPKELVEHYYVYHTQSEEWVISRILEIKGKNEDFFDKNLRIKEILKKSYQTY</sequence>
<dbReference type="RefSeq" id="WP_119015404.1">
    <property type="nucleotide sequence ID" value="NZ_QXEV01000002.1"/>
</dbReference>
<proteinExistence type="predicted"/>
<comment type="caution">
    <text evidence="1">The sequence shown here is derived from an EMBL/GenBank/DDBJ whole genome shotgun (WGS) entry which is preliminary data.</text>
</comment>
<evidence type="ECO:0000313" key="2">
    <source>
        <dbReference type="Proteomes" id="UP000266506"/>
    </source>
</evidence>
<organism evidence="1 2">
    <name type="scientific">Anaeroplasma bactoclasticum</name>
    <dbReference type="NCBI Taxonomy" id="2088"/>
    <lineage>
        <taxon>Bacteria</taxon>
        <taxon>Bacillati</taxon>
        <taxon>Mycoplasmatota</taxon>
        <taxon>Mollicutes</taxon>
        <taxon>Anaeroplasmatales</taxon>
        <taxon>Anaeroplasmataceae</taxon>
        <taxon>Anaeroplasma</taxon>
    </lineage>
</organism>
<dbReference type="EMBL" id="QXEV01000002">
    <property type="protein sequence ID" value="RIA78278.1"/>
    <property type="molecule type" value="Genomic_DNA"/>
</dbReference>
<accession>A0A397RX10</accession>
<protein>
    <submittedName>
        <fullName evidence="1">Uncharacterized protein</fullName>
    </submittedName>
</protein>
<name>A0A397RX10_9MOLU</name>
<keyword evidence="2" id="KW-1185">Reference proteome</keyword>